<dbReference type="GO" id="GO:0003700">
    <property type="term" value="F:DNA-binding transcription factor activity"/>
    <property type="evidence" value="ECO:0007669"/>
    <property type="project" value="InterPro"/>
</dbReference>
<proteinExistence type="predicted"/>
<dbReference type="PANTHER" id="PTHR30204:SF15">
    <property type="entry name" value="BLL5018 PROTEIN"/>
    <property type="match status" value="1"/>
</dbReference>
<dbReference type="SUPFAM" id="SSF46955">
    <property type="entry name" value="Putative DNA-binding domain"/>
    <property type="match status" value="1"/>
</dbReference>
<feature type="domain" description="HTH merR-type" evidence="2">
    <location>
        <begin position="10"/>
        <end position="78"/>
    </location>
</feature>
<evidence type="ECO:0000313" key="3">
    <source>
        <dbReference type="EMBL" id="RFB06018.1"/>
    </source>
</evidence>
<comment type="caution">
    <text evidence="3">The sequence shown here is derived from an EMBL/GenBank/DDBJ whole genome shotgun (WGS) entry which is preliminary data.</text>
</comment>
<name>A0A371RKP4_9PROT</name>
<dbReference type="InterPro" id="IPR047057">
    <property type="entry name" value="MerR_fam"/>
</dbReference>
<dbReference type="RefSeq" id="WP_116392651.1">
    <property type="nucleotide sequence ID" value="NZ_CAXQPM010000004.1"/>
</dbReference>
<accession>A0A371RKP4</accession>
<reference evidence="3 4" key="1">
    <citation type="submission" date="2018-08" db="EMBL/GenBank/DDBJ databases">
        <title>Parvularcula sp. SM1705, isolated from surface water of the South Sea China.</title>
        <authorList>
            <person name="Sun L."/>
        </authorList>
    </citation>
    <scope>NUCLEOTIDE SEQUENCE [LARGE SCALE GENOMIC DNA]</scope>
    <source>
        <strain evidence="3 4">SM1705</strain>
    </source>
</reference>
<protein>
    <submittedName>
        <fullName evidence="3">MerR family transcriptional regulator</fullName>
    </submittedName>
</protein>
<dbReference type="OrthoDB" id="9810140at2"/>
<dbReference type="AlphaFoldDB" id="A0A371RKP4"/>
<dbReference type="SMART" id="SM00422">
    <property type="entry name" value="HTH_MERR"/>
    <property type="match status" value="1"/>
</dbReference>
<dbReference type="Proteomes" id="UP000264589">
    <property type="component" value="Unassembled WGS sequence"/>
</dbReference>
<dbReference type="PANTHER" id="PTHR30204">
    <property type="entry name" value="REDOX-CYCLING DRUG-SENSING TRANSCRIPTIONAL ACTIVATOR SOXR"/>
    <property type="match status" value="1"/>
</dbReference>
<dbReference type="PROSITE" id="PS50937">
    <property type="entry name" value="HTH_MERR_2"/>
    <property type="match status" value="1"/>
</dbReference>
<gene>
    <name evidence="3" type="ORF">DX908_12545</name>
</gene>
<sequence length="138" mass="15831">MKKARDAFRTISEAAEELCLPQHVLRHWEDSFGAIRPMRRAGGRRYYRLQDIELLNGVKVLLHEQGFTTKGVQKIFSERGPSYVSELGRTALAGEVEQQKSVPVEVDRQQLEELLARAHSLKTSLHQLRETLFHPTPN</sequence>
<dbReference type="InterPro" id="IPR009061">
    <property type="entry name" value="DNA-bd_dom_put_sf"/>
</dbReference>
<evidence type="ECO:0000313" key="4">
    <source>
        <dbReference type="Proteomes" id="UP000264589"/>
    </source>
</evidence>
<dbReference type="InParanoid" id="A0A371RKP4"/>
<organism evidence="3 4">
    <name type="scientific">Parvularcula marina</name>
    <dbReference type="NCBI Taxonomy" id="2292771"/>
    <lineage>
        <taxon>Bacteria</taxon>
        <taxon>Pseudomonadati</taxon>
        <taxon>Pseudomonadota</taxon>
        <taxon>Alphaproteobacteria</taxon>
        <taxon>Parvularculales</taxon>
        <taxon>Parvularculaceae</taxon>
        <taxon>Parvularcula</taxon>
    </lineage>
</organism>
<dbReference type="GO" id="GO:0003677">
    <property type="term" value="F:DNA binding"/>
    <property type="evidence" value="ECO:0007669"/>
    <property type="project" value="UniProtKB-KW"/>
</dbReference>
<dbReference type="Pfam" id="PF13411">
    <property type="entry name" value="MerR_1"/>
    <property type="match status" value="1"/>
</dbReference>
<keyword evidence="1" id="KW-0238">DNA-binding</keyword>
<dbReference type="InterPro" id="IPR000551">
    <property type="entry name" value="MerR-type_HTH_dom"/>
</dbReference>
<evidence type="ECO:0000256" key="1">
    <source>
        <dbReference type="ARBA" id="ARBA00023125"/>
    </source>
</evidence>
<evidence type="ECO:0000259" key="2">
    <source>
        <dbReference type="PROSITE" id="PS50937"/>
    </source>
</evidence>
<dbReference type="EMBL" id="QUQO01000001">
    <property type="protein sequence ID" value="RFB06018.1"/>
    <property type="molecule type" value="Genomic_DNA"/>
</dbReference>
<keyword evidence="4" id="KW-1185">Reference proteome</keyword>
<dbReference type="Gene3D" id="1.10.1660.10">
    <property type="match status" value="1"/>
</dbReference>